<keyword evidence="2" id="KW-0472">Membrane</keyword>
<organism evidence="3 4">
    <name type="scientific">Paenibacillus nasutitermitis</name>
    <dbReference type="NCBI Taxonomy" id="1652958"/>
    <lineage>
        <taxon>Bacteria</taxon>
        <taxon>Bacillati</taxon>
        <taxon>Bacillota</taxon>
        <taxon>Bacilli</taxon>
        <taxon>Bacillales</taxon>
        <taxon>Paenibacillaceae</taxon>
        <taxon>Paenibacillus</taxon>
    </lineage>
</organism>
<protein>
    <submittedName>
        <fullName evidence="3">Uncharacterized protein</fullName>
    </submittedName>
</protein>
<feature type="region of interest" description="Disordered" evidence="1">
    <location>
        <begin position="1"/>
        <end position="24"/>
    </location>
</feature>
<feature type="region of interest" description="Disordered" evidence="1">
    <location>
        <begin position="232"/>
        <end position="255"/>
    </location>
</feature>
<reference evidence="3" key="2">
    <citation type="submission" date="2020-09" db="EMBL/GenBank/DDBJ databases">
        <authorList>
            <person name="Sun Q."/>
            <person name="Zhou Y."/>
        </authorList>
    </citation>
    <scope>NUCLEOTIDE SEQUENCE</scope>
    <source>
        <strain evidence="3">CGMCC 1.15178</strain>
    </source>
</reference>
<evidence type="ECO:0000256" key="1">
    <source>
        <dbReference type="SAM" id="MobiDB-lite"/>
    </source>
</evidence>
<dbReference type="Proteomes" id="UP000612456">
    <property type="component" value="Unassembled WGS sequence"/>
</dbReference>
<name>A0A916ZBL1_9BACL</name>
<proteinExistence type="predicted"/>
<dbReference type="RefSeq" id="WP_188996266.1">
    <property type="nucleotide sequence ID" value="NZ_BMHP01000004.1"/>
</dbReference>
<evidence type="ECO:0000313" key="3">
    <source>
        <dbReference type="EMBL" id="GGD85873.1"/>
    </source>
</evidence>
<dbReference type="AlphaFoldDB" id="A0A916ZBL1"/>
<keyword evidence="4" id="KW-1185">Reference proteome</keyword>
<reference evidence="3" key="1">
    <citation type="journal article" date="2014" name="Int. J. Syst. Evol. Microbiol.">
        <title>Complete genome sequence of Corynebacterium casei LMG S-19264T (=DSM 44701T), isolated from a smear-ripened cheese.</title>
        <authorList>
            <consortium name="US DOE Joint Genome Institute (JGI-PGF)"/>
            <person name="Walter F."/>
            <person name="Albersmeier A."/>
            <person name="Kalinowski J."/>
            <person name="Ruckert C."/>
        </authorList>
    </citation>
    <scope>NUCLEOTIDE SEQUENCE</scope>
    <source>
        <strain evidence="3">CGMCC 1.15178</strain>
    </source>
</reference>
<evidence type="ECO:0000256" key="2">
    <source>
        <dbReference type="SAM" id="Phobius"/>
    </source>
</evidence>
<accession>A0A916ZBL1</accession>
<evidence type="ECO:0000313" key="4">
    <source>
        <dbReference type="Proteomes" id="UP000612456"/>
    </source>
</evidence>
<keyword evidence="2" id="KW-0812">Transmembrane</keyword>
<dbReference type="EMBL" id="BMHP01000004">
    <property type="protein sequence ID" value="GGD85873.1"/>
    <property type="molecule type" value="Genomic_DNA"/>
</dbReference>
<keyword evidence="2" id="KW-1133">Transmembrane helix</keyword>
<comment type="caution">
    <text evidence="3">The sequence shown here is derived from an EMBL/GenBank/DDBJ whole genome shotgun (WGS) entry which is preliminary data.</text>
</comment>
<gene>
    <name evidence="3" type="ORF">GCM10010911_50370</name>
</gene>
<feature type="transmembrane region" description="Helical" evidence="2">
    <location>
        <begin position="48"/>
        <end position="67"/>
    </location>
</feature>
<sequence length="282" mass="30426">MSSKPQWYERGRNGPFEGEPFDAGMRQQVRQRIKKRHEISSGKRRMPVYMLSAAAVVLLVVGLWISFLDKSPITSPTDSSAIGSGGGQDGQQQLQPVIRAEGAADNGRLLIVPDGEETQDVLGAPSCYGLETDISFKGNYRVVYETHGKQNTIAALADLNFIQPSAGTAALTRLQFPEADVFLLIPQYRDCHGISFYAYAVAKDGGEAFPLTFSTDGTQSDTSYYAPDQAPGVDDGRLVLPSTEGPGGETAEGPQDRIFTLDLTARSFVQIRDQTGQPTGGS</sequence>